<dbReference type="Gene3D" id="2.40.160.60">
    <property type="entry name" value="Outer membrane protein transport protein (OMPP1/FadL/TodX)"/>
    <property type="match status" value="1"/>
</dbReference>
<sequence>MILISAPHARANDGAGTTSFSFIMIIPGARQAAAAGAFSAVTDDVNALYWNPAALARLTSGQVTVSYSNYFKDVQFGFVAYARPLGADQVIGIGMQYLSFGSFRETSVSDPLGT</sequence>
<proteinExistence type="predicted"/>
<feature type="domain" description="Type IX secretion system protein PorV" evidence="1">
    <location>
        <begin position="12"/>
        <end position="111"/>
    </location>
</feature>
<protein>
    <recommendedName>
        <fullName evidence="1">Type IX secretion system protein PorV domain-containing protein</fullName>
    </recommendedName>
</protein>
<dbReference type="EMBL" id="UINC01006205">
    <property type="protein sequence ID" value="SVA26125.1"/>
    <property type="molecule type" value="Genomic_DNA"/>
</dbReference>
<dbReference type="InterPro" id="IPR045741">
    <property type="entry name" value="PorV"/>
</dbReference>
<dbReference type="Pfam" id="PF19572">
    <property type="entry name" value="PorV"/>
    <property type="match status" value="1"/>
</dbReference>
<name>A0A381UD18_9ZZZZ</name>
<gene>
    <name evidence="2" type="ORF">METZ01_LOCUS78979</name>
</gene>
<dbReference type="AlphaFoldDB" id="A0A381UD18"/>
<feature type="non-terminal residue" evidence="2">
    <location>
        <position position="114"/>
    </location>
</feature>
<accession>A0A381UD18</accession>
<organism evidence="2">
    <name type="scientific">marine metagenome</name>
    <dbReference type="NCBI Taxonomy" id="408172"/>
    <lineage>
        <taxon>unclassified sequences</taxon>
        <taxon>metagenomes</taxon>
        <taxon>ecological metagenomes</taxon>
    </lineage>
</organism>
<evidence type="ECO:0000313" key="2">
    <source>
        <dbReference type="EMBL" id="SVA26125.1"/>
    </source>
</evidence>
<evidence type="ECO:0000259" key="1">
    <source>
        <dbReference type="Pfam" id="PF19572"/>
    </source>
</evidence>
<reference evidence="2" key="1">
    <citation type="submission" date="2018-05" db="EMBL/GenBank/DDBJ databases">
        <authorList>
            <person name="Lanie J.A."/>
            <person name="Ng W.-L."/>
            <person name="Kazmierczak K.M."/>
            <person name="Andrzejewski T.M."/>
            <person name="Davidsen T.M."/>
            <person name="Wayne K.J."/>
            <person name="Tettelin H."/>
            <person name="Glass J.I."/>
            <person name="Rusch D."/>
            <person name="Podicherti R."/>
            <person name="Tsui H.-C.T."/>
            <person name="Winkler M.E."/>
        </authorList>
    </citation>
    <scope>NUCLEOTIDE SEQUENCE</scope>
</reference>